<proteinExistence type="predicted"/>
<dbReference type="AlphaFoldDB" id="A0A914HDI3"/>
<sequence>MFWSDVATFSKGVFQLADHSESALTGKLLEEFNLSEDIYGAPIMDGDRQASATPQAFSSISMKEKRVACGLTAIIELTSWWDALAAISPIGITRLALGSRALAQSRCRR</sequence>
<organism evidence="1 2">
    <name type="scientific">Globodera rostochiensis</name>
    <name type="common">Golden nematode worm</name>
    <name type="synonym">Heterodera rostochiensis</name>
    <dbReference type="NCBI Taxonomy" id="31243"/>
    <lineage>
        <taxon>Eukaryota</taxon>
        <taxon>Metazoa</taxon>
        <taxon>Ecdysozoa</taxon>
        <taxon>Nematoda</taxon>
        <taxon>Chromadorea</taxon>
        <taxon>Rhabditida</taxon>
        <taxon>Tylenchina</taxon>
        <taxon>Tylenchomorpha</taxon>
        <taxon>Tylenchoidea</taxon>
        <taxon>Heteroderidae</taxon>
        <taxon>Heteroderinae</taxon>
        <taxon>Globodera</taxon>
    </lineage>
</organism>
<evidence type="ECO:0000313" key="2">
    <source>
        <dbReference type="WBParaSite" id="Gr19_v10_g16506.t1"/>
    </source>
</evidence>
<name>A0A914HDI3_GLORO</name>
<dbReference type="Proteomes" id="UP000887572">
    <property type="component" value="Unplaced"/>
</dbReference>
<evidence type="ECO:0000313" key="1">
    <source>
        <dbReference type="Proteomes" id="UP000887572"/>
    </source>
</evidence>
<accession>A0A914HDI3</accession>
<protein>
    <submittedName>
        <fullName evidence="2">Uncharacterized protein</fullName>
    </submittedName>
</protein>
<dbReference type="WBParaSite" id="Gr19_v10_g16506.t1">
    <property type="protein sequence ID" value="Gr19_v10_g16506.t1"/>
    <property type="gene ID" value="Gr19_v10_g16506"/>
</dbReference>
<reference evidence="2" key="1">
    <citation type="submission" date="2022-11" db="UniProtKB">
        <authorList>
            <consortium name="WormBaseParasite"/>
        </authorList>
    </citation>
    <scope>IDENTIFICATION</scope>
</reference>
<keyword evidence="1" id="KW-1185">Reference proteome</keyword>